<comment type="caution">
    <text evidence="2">The sequence shown here is derived from an EMBL/GenBank/DDBJ whole genome shotgun (WGS) entry which is preliminary data.</text>
</comment>
<keyword evidence="3" id="KW-1185">Reference proteome</keyword>
<proteinExistence type="predicted"/>
<reference evidence="2 3" key="1">
    <citation type="journal article" date="2014" name="PLoS Genet.">
        <title>Phylogenetically driven sequencing of extremely halophilic archaea reveals strategies for static and dynamic osmo-response.</title>
        <authorList>
            <person name="Becker E.A."/>
            <person name="Seitzer P.M."/>
            <person name="Tritt A."/>
            <person name="Larsen D."/>
            <person name="Krusor M."/>
            <person name="Yao A.I."/>
            <person name="Wu D."/>
            <person name="Madern D."/>
            <person name="Eisen J.A."/>
            <person name="Darling A.E."/>
            <person name="Facciotti M.T."/>
        </authorList>
    </citation>
    <scope>NUCLEOTIDE SEQUENCE [LARGE SCALE GENOMIC DNA]</scope>
    <source>
        <strain evidence="2 3">JCM 14663</strain>
    </source>
</reference>
<dbReference type="EMBL" id="AOIJ01000051">
    <property type="protein sequence ID" value="ELY79435.1"/>
    <property type="molecule type" value="Genomic_DNA"/>
</dbReference>
<evidence type="ECO:0000313" key="2">
    <source>
        <dbReference type="EMBL" id="ELY79435.1"/>
    </source>
</evidence>
<organism evidence="2 3">
    <name type="scientific">Natrinema gari JCM 14663</name>
    <dbReference type="NCBI Taxonomy" id="1230459"/>
    <lineage>
        <taxon>Archaea</taxon>
        <taxon>Methanobacteriati</taxon>
        <taxon>Methanobacteriota</taxon>
        <taxon>Stenosarchaea group</taxon>
        <taxon>Halobacteria</taxon>
        <taxon>Halobacteriales</taxon>
        <taxon>Natrialbaceae</taxon>
        <taxon>Natrinema</taxon>
    </lineage>
</organism>
<dbReference type="AlphaFoldDB" id="L9YYX0"/>
<sequence>MVSDPNDRVSVVGPPDLGVRSARRSPAGRPLALENARTGEFVALTRPVVVTPGLGLGLGR</sequence>
<name>L9YYX0_9EURY</name>
<accession>L9YYX0</accession>
<gene>
    <name evidence="2" type="ORF">C486_10549</name>
</gene>
<feature type="region of interest" description="Disordered" evidence="1">
    <location>
        <begin position="1"/>
        <end position="27"/>
    </location>
</feature>
<evidence type="ECO:0000313" key="3">
    <source>
        <dbReference type="Proteomes" id="UP000011592"/>
    </source>
</evidence>
<dbReference type="Proteomes" id="UP000011592">
    <property type="component" value="Unassembled WGS sequence"/>
</dbReference>
<evidence type="ECO:0000256" key="1">
    <source>
        <dbReference type="SAM" id="MobiDB-lite"/>
    </source>
</evidence>
<protein>
    <submittedName>
        <fullName evidence="2">Uncharacterized protein</fullName>
    </submittedName>
</protein>